<evidence type="ECO:0000256" key="1">
    <source>
        <dbReference type="ARBA" id="ARBA00011900"/>
    </source>
</evidence>
<comment type="caution">
    <text evidence="10">The sequence shown here is derived from an EMBL/GenBank/DDBJ whole genome shotgun (WGS) entry which is preliminary data.</text>
</comment>
<dbReference type="InterPro" id="IPR029063">
    <property type="entry name" value="SAM-dependent_MTases_sf"/>
</dbReference>
<evidence type="ECO:0000313" key="10">
    <source>
        <dbReference type="EMBL" id="GAA4535320.1"/>
    </source>
</evidence>
<feature type="domain" description="DUF7008" evidence="9">
    <location>
        <begin position="808"/>
        <end position="1196"/>
    </location>
</feature>
<feature type="coiled-coil region" evidence="6">
    <location>
        <begin position="1"/>
        <end position="28"/>
    </location>
</feature>
<evidence type="ECO:0000259" key="9">
    <source>
        <dbReference type="Pfam" id="PF22654"/>
    </source>
</evidence>
<proteinExistence type="predicted"/>
<feature type="domain" description="Type II methyltransferase M.TaqI-like" evidence="8">
    <location>
        <begin position="270"/>
        <end position="446"/>
    </location>
</feature>
<dbReference type="Pfam" id="PF07669">
    <property type="entry name" value="Eco57I"/>
    <property type="match status" value="1"/>
</dbReference>
<evidence type="ECO:0000256" key="3">
    <source>
        <dbReference type="ARBA" id="ARBA00022679"/>
    </source>
</evidence>
<sequence>MIDSKLLLADLQKQVTALEQDLAEQLVALPEVAALLDAEYEAEKRARRAGNGSFAWRQEQLTQIAVAWVLGTVFLRWSEDNKLIDPVLSGPGERLAQAEDAQLEHYRRHPEHTDADWLAEQFEVLRGTDAGKLLFDPEHNPMYWVPISHDAAKALTAFWRGSDGATLRHEFTDPDWGTRFLGDLYQDLSEDAKKRYALLQTPRFVESFILDRTLTPAIEEFGLDGLRLIDPACGSGHFLLGAYERLVEAWKEESYSIEPYQLAERALASVHGVDTNPFAVAIARFRLMVAALKTAGVTTLKQAAGQRWRPLVACTDSLRTLERQESFELVDEAIGYRARWEDIQDFDDQKLLYSGSYHVVVGNPPYIVPKDPDQSEYYRKRWSACYRQYQLTVPFAQRIFDLARRSQDDGLGAGFAGQITSNAFMNKEFGKKLVEEFLPTVELAYVIDASGAIIPGHGTPTVILIGRRAAPSRRDSVRAVLRVQDEPGIPVDPANGLVWSSIVRQVEKPGSESEFVSVVDIPRGRLTGHPWSLSGGGADQLMNRLRQCRLNLGEGIQRPIGRAVRMGSEEAFVRPRRRTQLVPPRSIWRGLVDGGEVRDYQVKHLPPVLYPYADSGASTFLERELWPFRRTLEERRTFSGNMADGGRAWWEYMQHTASAYTTPLSICFANVSTHNHFVLRRGGEVFDAHAPAIKLHSSASEADHHALLGLLNSSVVCFWLRQTSPPKGGSGIGRGIQPEPWMERFEFSGSSVEKVPLPSGAVPSGVELDSLASKLAALTPSQIVADALPTRDRLNNARREFETLRSKMIYLQEELDWRVYRSYGLISAEDSVGVSWDGEPVPLLLGERAFEILLARRIAAGESDSKWFVRHRSAPVVGMSDDWPEEYRRVVEARLDLMKKRRELALVERPECKRRWVSEPWEKQQERALRGWLLDRLEGRELWFEVDINGEEQPAPRSVSALADLLRTDEDFTSVASLWAGDALGRPDAELVEVIGELVDFEHVPFLAAYRHKPAGLSKRAEWERTWDLQRQEDAVANRLGFDEPTHAGVRDKVLAEVGPVPVPPKYGSGDFLRNSYWTQRGKLDVPKERFISYPAATRDGDGSLLLGWAGWDHRQQAQALAVLVGQRRGEDGWGAERVAPLLAGLVEVLPWVHQWHSEVDPLYGAAPGDIYDGFLDAQLGELELSRAQLAAWRPTGRVDVAPLPRRTASRARKADGAEPRTRRPRTAPDSAHLDVIVTAAAQGPLSNEQIRDLTGLDAPGARAAAQHLVAEGRLVTTGQRRGMRYQLP</sequence>
<keyword evidence="6" id="KW-0175">Coiled coil</keyword>
<evidence type="ECO:0000256" key="2">
    <source>
        <dbReference type="ARBA" id="ARBA00022603"/>
    </source>
</evidence>
<dbReference type="PANTHER" id="PTHR33841:SF1">
    <property type="entry name" value="DNA METHYLTRANSFERASE A"/>
    <property type="match status" value="1"/>
</dbReference>
<name>A0ABP8RD50_9PSEU</name>
<feature type="compositionally biased region" description="Basic and acidic residues" evidence="7">
    <location>
        <begin position="1213"/>
        <end position="1222"/>
    </location>
</feature>
<evidence type="ECO:0000259" key="8">
    <source>
        <dbReference type="Pfam" id="PF07669"/>
    </source>
</evidence>
<comment type="catalytic activity">
    <reaction evidence="5">
        <text>a 2'-deoxyadenosine in DNA + S-adenosyl-L-methionine = an N(6)-methyl-2'-deoxyadenosine in DNA + S-adenosyl-L-homocysteine + H(+)</text>
        <dbReference type="Rhea" id="RHEA:15197"/>
        <dbReference type="Rhea" id="RHEA-COMP:12418"/>
        <dbReference type="Rhea" id="RHEA-COMP:12419"/>
        <dbReference type="ChEBI" id="CHEBI:15378"/>
        <dbReference type="ChEBI" id="CHEBI:57856"/>
        <dbReference type="ChEBI" id="CHEBI:59789"/>
        <dbReference type="ChEBI" id="CHEBI:90615"/>
        <dbReference type="ChEBI" id="CHEBI:90616"/>
        <dbReference type="EC" id="2.1.1.72"/>
    </reaction>
</comment>
<dbReference type="Pfam" id="PF22654">
    <property type="entry name" value="DUF7008"/>
    <property type="match status" value="1"/>
</dbReference>
<dbReference type="InterPro" id="IPR011639">
    <property type="entry name" value="MethylTrfase_TaqI-like_dom"/>
</dbReference>
<accession>A0ABP8RD50</accession>
<keyword evidence="3" id="KW-0808">Transferase</keyword>
<dbReference type="Gene3D" id="3.40.50.150">
    <property type="entry name" value="Vaccinia Virus protein VP39"/>
    <property type="match status" value="1"/>
</dbReference>
<dbReference type="PANTHER" id="PTHR33841">
    <property type="entry name" value="DNA METHYLTRANSFERASE YEEA-RELATED"/>
    <property type="match status" value="1"/>
</dbReference>
<gene>
    <name evidence="10" type="primary">pglX</name>
    <name evidence="10" type="ORF">GCM10023175_00750</name>
</gene>
<protein>
    <recommendedName>
        <fullName evidence="1">site-specific DNA-methyltransferase (adenine-specific)</fullName>
        <ecNumber evidence="1">2.1.1.72</ecNumber>
    </recommendedName>
</protein>
<evidence type="ECO:0000256" key="4">
    <source>
        <dbReference type="ARBA" id="ARBA00022691"/>
    </source>
</evidence>
<dbReference type="Proteomes" id="UP001501598">
    <property type="component" value="Unassembled WGS sequence"/>
</dbReference>
<keyword evidence="2" id="KW-0489">Methyltransferase</keyword>
<dbReference type="EMBL" id="BAABGT010000002">
    <property type="protein sequence ID" value="GAA4535320.1"/>
    <property type="molecule type" value="Genomic_DNA"/>
</dbReference>
<dbReference type="EC" id="2.1.1.72" evidence="1"/>
<dbReference type="SUPFAM" id="SSF53335">
    <property type="entry name" value="S-adenosyl-L-methionine-dependent methyltransferases"/>
    <property type="match status" value="1"/>
</dbReference>
<keyword evidence="11" id="KW-1185">Reference proteome</keyword>
<feature type="region of interest" description="Disordered" evidence="7">
    <location>
        <begin position="1204"/>
        <end position="1230"/>
    </location>
</feature>
<evidence type="ECO:0000256" key="7">
    <source>
        <dbReference type="SAM" id="MobiDB-lite"/>
    </source>
</evidence>
<evidence type="ECO:0000256" key="5">
    <source>
        <dbReference type="ARBA" id="ARBA00047942"/>
    </source>
</evidence>
<reference evidence="11" key="1">
    <citation type="journal article" date="2019" name="Int. J. Syst. Evol. Microbiol.">
        <title>The Global Catalogue of Microorganisms (GCM) 10K type strain sequencing project: providing services to taxonomists for standard genome sequencing and annotation.</title>
        <authorList>
            <consortium name="The Broad Institute Genomics Platform"/>
            <consortium name="The Broad Institute Genome Sequencing Center for Infectious Disease"/>
            <person name="Wu L."/>
            <person name="Ma J."/>
        </authorList>
    </citation>
    <scope>NUCLEOTIDE SEQUENCE [LARGE SCALE GENOMIC DNA]</scope>
    <source>
        <strain evidence="11">JCM 17906</strain>
    </source>
</reference>
<dbReference type="InterPro" id="IPR050953">
    <property type="entry name" value="N4_N6_ade-DNA_methylase"/>
</dbReference>
<dbReference type="PROSITE" id="PS00092">
    <property type="entry name" value="N6_MTASE"/>
    <property type="match status" value="1"/>
</dbReference>
<evidence type="ECO:0000256" key="6">
    <source>
        <dbReference type="SAM" id="Coils"/>
    </source>
</evidence>
<dbReference type="InterPro" id="IPR054277">
    <property type="entry name" value="DUF7008"/>
</dbReference>
<evidence type="ECO:0000313" key="11">
    <source>
        <dbReference type="Proteomes" id="UP001501598"/>
    </source>
</evidence>
<dbReference type="NCBIfam" id="NF033451">
    <property type="entry name" value="BREX_2_MTaseX"/>
    <property type="match status" value="1"/>
</dbReference>
<dbReference type="RefSeq" id="WP_345411483.1">
    <property type="nucleotide sequence ID" value="NZ_BAABGT010000002.1"/>
</dbReference>
<organism evidence="10 11">
    <name type="scientific">Pseudonocardia xishanensis</name>
    <dbReference type="NCBI Taxonomy" id="630995"/>
    <lineage>
        <taxon>Bacteria</taxon>
        <taxon>Bacillati</taxon>
        <taxon>Actinomycetota</taxon>
        <taxon>Actinomycetes</taxon>
        <taxon>Pseudonocardiales</taxon>
        <taxon>Pseudonocardiaceae</taxon>
        <taxon>Pseudonocardia</taxon>
    </lineage>
</organism>
<keyword evidence="4" id="KW-0949">S-adenosyl-L-methionine</keyword>
<dbReference type="PRINTS" id="PR00507">
    <property type="entry name" value="N12N6MTFRASE"/>
</dbReference>
<dbReference type="InterPro" id="IPR002052">
    <property type="entry name" value="DNA_methylase_N6_adenine_CS"/>
</dbReference>